<dbReference type="Gene3D" id="2.40.110.10">
    <property type="entry name" value="Butyryl-CoA Dehydrogenase, subunit A, domain 2"/>
    <property type="match status" value="1"/>
</dbReference>
<comment type="caution">
    <text evidence="10">The sequence shown here is derived from an EMBL/GenBank/DDBJ whole genome shotgun (WGS) entry which is preliminary data.</text>
</comment>
<dbReference type="SUPFAM" id="SSF56645">
    <property type="entry name" value="Acyl-CoA dehydrogenase NM domain-like"/>
    <property type="match status" value="1"/>
</dbReference>
<dbReference type="SUPFAM" id="SSF47203">
    <property type="entry name" value="Acyl-CoA dehydrogenase C-terminal domain-like"/>
    <property type="match status" value="1"/>
</dbReference>
<dbReference type="Pfam" id="PF00441">
    <property type="entry name" value="Acyl-CoA_dh_1"/>
    <property type="match status" value="1"/>
</dbReference>
<sequence length="410" mass="44664">MDLEDTKAEAEYRAKVRAFLDAHAEKRVRGAAPAPSRGIDAEALTRAKAWQAKKAEAGFAGIRWPEEWGGQGGGPIEEVIYTQEEAKYTVPRGVFEIGLGMCLPTMIAYATKEQLERYTGPALRGEEVWCQLFSEPASGSDLAGLRTRAVRDGDEWVINGQKIWTSGAHLSDYGILLTRTDPTVPKHKGLTMFFIDMHAPGVEVRPIHQMSGASHFNEVFFTDLRVPDAHRLGAVGDGWRVALTTLMNERLAVGDEPRPDVEDLIAFLEEFEIDGVPAIRTPVVRDRLADIYARSAGVKSARFRAITALSRGETPGPEASIGRLVNAMKQQEIARLALELMGAGGMVSDPETALRAGSFQQSLLAAPGQRIAGGTSEILRNIIAERVLGLPGDPRVDKDVPFQDIGRGRS</sequence>
<organism evidence="10 11">
    <name type="scientific">Pseudooceanicola nanhaiensis</name>
    <dbReference type="NCBI Taxonomy" id="375761"/>
    <lineage>
        <taxon>Bacteria</taxon>
        <taxon>Pseudomonadati</taxon>
        <taxon>Pseudomonadota</taxon>
        <taxon>Alphaproteobacteria</taxon>
        <taxon>Rhodobacterales</taxon>
        <taxon>Paracoccaceae</taxon>
        <taxon>Pseudooceanicola</taxon>
    </lineage>
</organism>
<name>A0A917W912_9RHOB</name>
<reference evidence="10" key="1">
    <citation type="journal article" date="2014" name="Int. J. Syst. Evol. Microbiol.">
        <title>Complete genome sequence of Corynebacterium casei LMG S-19264T (=DSM 44701T), isolated from a smear-ripened cheese.</title>
        <authorList>
            <consortium name="US DOE Joint Genome Institute (JGI-PGF)"/>
            <person name="Walter F."/>
            <person name="Albersmeier A."/>
            <person name="Kalinowski J."/>
            <person name="Ruckert C."/>
        </authorList>
    </citation>
    <scope>NUCLEOTIDE SEQUENCE</scope>
    <source>
        <strain evidence="10">CGMCC 1.6293</strain>
    </source>
</reference>
<dbReference type="EMBL" id="BMLF01000001">
    <property type="protein sequence ID" value="GGL84722.1"/>
    <property type="molecule type" value="Genomic_DNA"/>
</dbReference>
<evidence type="ECO:0000313" key="10">
    <source>
        <dbReference type="EMBL" id="GGL84722.1"/>
    </source>
</evidence>
<evidence type="ECO:0000259" key="8">
    <source>
        <dbReference type="Pfam" id="PF02770"/>
    </source>
</evidence>
<evidence type="ECO:0000256" key="2">
    <source>
        <dbReference type="ARBA" id="ARBA00009347"/>
    </source>
</evidence>
<dbReference type="PANTHER" id="PTHR43292">
    <property type="entry name" value="ACYL-COA DEHYDROGENASE"/>
    <property type="match status" value="1"/>
</dbReference>
<keyword evidence="3 6" id="KW-0285">Flavoprotein</keyword>
<evidence type="ECO:0000256" key="6">
    <source>
        <dbReference type="RuleBase" id="RU362125"/>
    </source>
</evidence>
<evidence type="ECO:0000256" key="4">
    <source>
        <dbReference type="ARBA" id="ARBA00022827"/>
    </source>
</evidence>
<accession>A0A917W912</accession>
<keyword evidence="11" id="KW-1185">Reference proteome</keyword>
<keyword evidence="5 6" id="KW-0560">Oxidoreductase</keyword>
<evidence type="ECO:0000256" key="3">
    <source>
        <dbReference type="ARBA" id="ARBA00022630"/>
    </source>
</evidence>
<feature type="domain" description="Acyl-CoA dehydrogenase/oxidase C-terminal" evidence="7">
    <location>
        <begin position="236"/>
        <end position="388"/>
    </location>
</feature>
<feature type="domain" description="Acyl-CoA oxidase/dehydrogenase middle" evidence="8">
    <location>
        <begin position="130"/>
        <end position="223"/>
    </location>
</feature>
<keyword evidence="4 6" id="KW-0274">FAD</keyword>
<dbReference type="Pfam" id="PF02771">
    <property type="entry name" value="Acyl-CoA_dh_N"/>
    <property type="match status" value="1"/>
</dbReference>
<reference evidence="10" key="2">
    <citation type="submission" date="2020-09" db="EMBL/GenBank/DDBJ databases">
        <authorList>
            <person name="Sun Q."/>
            <person name="Zhou Y."/>
        </authorList>
    </citation>
    <scope>NUCLEOTIDE SEQUENCE</scope>
    <source>
        <strain evidence="10">CGMCC 1.6293</strain>
    </source>
</reference>
<evidence type="ECO:0000259" key="7">
    <source>
        <dbReference type="Pfam" id="PF00441"/>
    </source>
</evidence>
<evidence type="ECO:0000256" key="1">
    <source>
        <dbReference type="ARBA" id="ARBA00001974"/>
    </source>
</evidence>
<dbReference type="RefSeq" id="WP_028285282.1">
    <property type="nucleotide sequence ID" value="NZ_BMLF01000001.1"/>
</dbReference>
<dbReference type="GO" id="GO:0016627">
    <property type="term" value="F:oxidoreductase activity, acting on the CH-CH group of donors"/>
    <property type="evidence" value="ECO:0007669"/>
    <property type="project" value="InterPro"/>
</dbReference>
<protein>
    <submittedName>
        <fullName evidence="10">Acyl-CoA dehydrogenase</fullName>
    </submittedName>
</protein>
<dbReference type="AlphaFoldDB" id="A0A917W912"/>
<proteinExistence type="inferred from homology"/>
<dbReference type="Gene3D" id="1.20.140.10">
    <property type="entry name" value="Butyryl-CoA Dehydrogenase, subunit A, domain 3"/>
    <property type="match status" value="1"/>
</dbReference>
<evidence type="ECO:0000256" key="5">
    <source>
        <dbReference type="ARBA" id="ARBA00023002"/>
    </source>
</evidence>
<feature type="domain" description="Acyl-CoA dehydrogenase/oxidase N-terminal" evidence="9">
    <location>
        <begin position="7"/>
        <end position="126"/>
    </location>
</feature>
<dbReference type="Pfam" id="PF02770">
    <property type="entry name" value="Acyl-CoA_dh_M"/>
    <property type="match status" value="1"/>
</dbReference>
<dbReference type="FunFam" id="2.40.110.10:FF:000011">
    <property type="entry name" value="Acyl-CoA dehydrogenase FadE34"/>
    <property type="match status" value="1"/>
</dbReference>
<dbReference type="InterPro" id="IPR052161">
    <property type="entry name" value="Mycobact_Acyl-CoA_DH"/>
</dbReference>
<dbReference type="InterPro" id="IPR037069">
    <property type="entry name" value="AcylCoA_DH/ox_N_sf"/>
</dbReference>
<dbReference type="GO" id="GO:0005886">
    <property type="term" value="C:plasma membrane"/>
    <property type="evidence" value="ECO:0007669"/>
    <property type="project" value="TreeGrafter"/>
</dbReference>
<gene>
    <name evidence="10" type="ORF">GCM10011534_03250</name>
</gene>
<dbReference type="PANTHER" id="PTHR43292:SF4">
    <property type="entry name" value="ACYL-COA DEHYDROGENASE FADE34"/>
    <property type="match status" value="1"/>
</dbReference>
<comment type="similarity">
    <text evidence="2 6">Belongs to the acyl-CoA dehydrogenase family.</text>
</comment>
<comment type="cofactor">
    <cofactor evidence="1 6">
        <name>FAD</name>
        <dbReference type="ChEBI" id="CHEBI:57692"/>
    </cofactor>
</comment>
<dbReference type="InterPro" id="IPR006091">
    <property type="entry name" value="Acyl-CoA_Oxase/DH_mid-dom"/>
</dbReference>
<dbReference type="InterPro" id="IPR046373">
    <property type="entry name" value="Acyl-CoA_Oxase/DH_mid-dom_sf"/>
</dbReference>
<dbReference type="InterPro" id="IPR013786">
    <property type="entry name" value="AcylCoA_DH/ox_N"/>
</dbReference>
<evidence type="ECO:0000259" key="9">
    <source>
        <dbReference type="Pfam" id="PF02771"/>
    </source>
</evidence>
<dbReference type="InterPro" id="IPR036250">
    <property type="entry name" value="AcylCo_DH-like_C"/>
</dbReference>
<dbReference type="GO" id="GO:0050660">
    <property type="term" value="F:flavin adenine dinucleotide binding"/>
    <property type="evidence" value="ECO:0007669"/>
    <property type="project" value="InterPro"/>
</dbReference>
<evidence type="ECO:0000313" key="11">
    <source>
        <dbReference type="Proteomes" id="UP000649829"/>
    </source>
</evidence>
<dbReference type="Proteomes" id="UP000649829">
    <property type="component" value="Unassembled WGS sequence"/>
</dbReference>
<dbReference type="InterPro" id="IPR009075">
    <property type="entry name" value="AcylCo_DH/oxidase_C"/>
</dbReference>
<dbReference type="Gene3D" id="1.10.540.10">
    <property type="entry name" value="Acyl-CoA dehydrogenase/oxidase, N-terminal domain"/>
    <property type="match status" value="1"/>
</dbReference>
<dbReference type="InterPro" id="IPR009100">
    <property type="entry name" value="AcylCoA_DH/oxidase_NM_dom_sf"/>
</dbReference>